<dbReference type="SUPFAM" id="SSF46458">
    <property type="entry name" value="Globin-like"/>
    <property type="match status" value="1"/>
</dbReference>
<dbReference type="InterPro" id="IPR044399">
    <property type="entry name" value="Mb-like_M"/>
</dbReference>
<dbReference type="AlphaFoldDB" id="A0A1I7XKC3"/>
<organism evidence="1 2">
    <name type="scientific">Heterorhabditis bacteriophora</name>
    <name type="common">Entomopathogenic nematode worm</name>
    <dbReference type="NCBI Taxonomy" id="37862"/>
    <lineage>
        <taxon>Eukaryota</taxon>
        <taxon>Metazoa</taxon>
        <taxon>Ecdysozoa</taxon>
        <taxon>Nematoda</taxon>
        <taxon>Chromadorea</taxon>
        <taxon>Rhabditida</taxon>
        <taxon>Rhabditina</taxon>
        <taxon>Rhabditomorpha</taxon>
        <taxon>Strongyloidea</taxon>
        <taxon>Heterorhabditidae</taxon>
        <taxon>Heterorhabditis</taxon>
    </lineage>
</organism>
<sequence>MKFVNSKPDKKSCEFSFQAMRFMQVIESAVLALDHLHTLDPILDNLGRRHGKLEVNGKFRSYYWSTFLECSIYNVRKALTNAKKFADKDIDSTVILWRFLLRDMMKKIKV</sequence>
<dbReference type="WBParaSite" id="Hba_17959">
    <property type="protein sequence ID" value="Hba_17959"/>
    <property type="gene ID" value="Hba_17959"/>
</dbReference>
<dbReference type="Proteomes" id="UP000095283">
    <property type="component" value="Unplaced"/>
</dbReference>
<evidence type="ECO:0000313" key="2">
    <source>
        <dbReference type="WBParaSite" id="Hba_17959"/>
    </source>
</evidence>
<dbReference type="InterPro" id="IPR053341">
    <property type="entry name" value="Oxidative_stress_globin-like"/>
</dbReference>
<dbReference type="InterPro" id="IPR009050">
    <property type="entry name" value="Globin-like_sf"/>
</dbReference>
<dbReference type="Gene3D" id="1.10.490.10">
    <property type="entry name" value="Globins"/>
    <property type="match status" value="1"/>
</dbReference>
<name>A0A1I7XKC3_HETBA</name>
<reference evidence="2" key="1">
    <citation type="submission" date="2016-11" db="UniProtKB">
        <authorList>
            <consortium name="WormBaseParasite"/>
        </authorList>
    </citation>
    <scope>IDENTIFICATION</scope>
</reference>
<evidence type="ECO:0000313" key="1">
    <source>
        <dbReference type="Proteomes" id="UP000095283"/>
    </source>
</evidence>
<dbReference type="GO" id="GO:0020037">
    <property type="term" value="F:heme binding"/>
    <property type="evidence" value="ECO:0007669"/>
    <property type="project" value="InterPro"/>
</dbReference>
<dbReference type="InterPro" id="IPR012292">
    <property type="entry name" value="Globin/Proto"/>
</dbReference>
<protein>
    <submittedName>
        <fullName evidence="2">GLOBIN domain-containing protein</fullName>
    </submittedName>
</protein>
<dbReference type="PANTHER" id="PTHR47768:SF2">
    <property type="entry name" value="GLOBIN-RELATED"/>
    <property type="match status" value="1"/>
</dbReference>
<accession>A0A1I7XKC3</accession>
<dbReference type="PANTHER" id="PTHR47768">
    <property type="entry name" value="GLOBIN RELATED-RELATED"/>
    <property type="match status" value="1"/>
</dbReference>
<dbReference type="GO" id="GO:0019825">
    <property type="term" value="F:oxygen binding"/>
    <property type="evidence" value="ECO:0007669"/>
    <property type="project" value="InterPro"/>
</dbReference>
<dbReference type="CDD" id="cd01040">
    <property type="entry name" value="Mb-like"/>
    <property type="match status" value="1"/>
</dbReference>
<keyword evidence="1" id="KW-1185">Reference proteome</keyword>
<proteinExistence type="predicted"/>